<reference evidence="1 2" key="1">
    <citation type="journal article" date="2011" name="J. Bacteriol.">
        <title>Complete genome sequence of the thermoacidophilic crenarchaeon Thermoproteus uzoniensis 768-20.</title>
        <authorList>
            <person name="Mardanov A.V."/>
            <person name="Gumerov V.M."/>
            <person name="Beletsky A.V."/>
            <person name="Prokofeva M.I."/>
            <person name="Bonch-Osmolovskaya E.A."/>
            <person name="Ravin N.V."/>
            <person name="Skryabin K.G."/>
        </authorList>
    </citation>
    <scope>NUCLEOTIDE SEQUENCE [LARGE SCALE GENOMIC DNA]</scope>
    <source>
        <strain evidence="1 2">768-20</strain>
    </source>
</reference>
<dbReference type="Proteomes" id="UP000008138">
    <property type="component" value="Chromosome"/>
</dbReference>
<evidence type="ECO:0000313" key="1">
    <source>
        <dbReference type="EMBL" id="AEA13644.1"/>
    </source>
</evidence>
<dbReference type="EMBL" id="CP002590">
    <property type="protein sequence ID" value="AEA13644.1"/>
    <property type="molecule type" value="Genomic_DNA"/>
</dbReference>
<proteinExistence type="predicted"/>
<dbReference type="STRING" id="999630.TUZN_2189"/>
<dbReference type="RefSeq" id="WP_013680979.1">
    <property type="nucleotide sequence ID" value="NC_015315.1"/>
</dbReference>
<accession>F2L5U8</accession>
<keyword evidence="2" id="KW-1185">Reference proteome</keyword>
<evidence type="ECO:0000313" key="2">
    <source>
        <dbReference type="Proteomes" id="UP000008138"/>
    </source>
</evidence>
<dbReference type="eggNOG" id="arCOG00198">
    <property type="taxonomic scope" value="Archaea"/>
</dbReference>
<dbReference type="KEGG" id="tuz:TUZN_2189"/>
<reference key="2">
    <citation type="submission" date="2011-03" db="EMBL/GenBank/DDBJ databases">
        <title>Complete genome sequence of the thermoacidophilic crenarchaeon Thermoproteus uzoniensis 768-20.</title>
        <authorList>
            <person name="Mardanov A.V."/>
            <person name="Gumerov V.M."/>
            <person name="Beletsky A.V."/>
            <person name="Prokofeva M.I."/>
            <person name="Bonch-Osmolovskaya E.A."/>
            <person name="Ravin N.V."/>
            <person name="Skryabin K.G."/>
        </authorList>
    </citation>
    <scope>NUCLEOTIDE SEQUENCE</scope>
    <source>
        <strain>768-20</strain>
    </source>
</reference>
<dbReference type="HOGENOM" id="CLU_3283082_0_0_2"/>
<dbReference type="GeneID" id="78736786"/>
<organism evidence="1 2">
    <name type="scientific">Thermoproteus uzoniensis (strain 768-20)</name>
    <dbReference type="NCBI Taxonomy" id="999630"/>
    <lineage>
        <taxon>Archaea</taxon>
        <taxon>Thermoproteota</taxon>
        <taxon>Thermoprotei</taxon>
        <taxon>Thermoproteales</taxon>
        <taxon>Thermoproteaceae</taxon>
        <taxon>Thermoproteus</taxon>
    </lineage>
</organism>
<sequence length="40" mass="4688">MKNGEIYAIGPAEEVFAEEVIEKVYEVRPKILREHRAILF</sequence>
<protein>
    <submittedName>
        <fullName evidence="1">Uncharacterized protein</fullName>
    </submittedName>
</protein>
<name>F2L5U8_THEU7</name>
<dbReference type="AlphaFoldDB" id="F2L5U8"/>
<gene>
    <name evidence="1" type="ordered locus">TUZN_2189</name>
</gene>